<protein>
    <submittedName>
        <fullName evidence="1">Uncharacterized protein</fullName>
    </submittedName>
</protein>
<dbReference type="Proteomes" id="UP000632740">
    <property type="component" value="Unassembled WGS sequence"/>
</dbReference>
<organism evidence="1 2">
    <name type="scientific">Cellulomonas chitinilytica</name>
    <dbReference type="NCBI Taxonomy" id="398759"/>
    <lineage>
        <taxon>Bacteria</taxon>
        <taxon>Bacillati</taxon>
        <taxon>Actinomycetota</taxon>
        <taxon>Actinomycetes</taxon>
        <taxon>Micrococcales</taxon>
        <taxon>Cellulomonadaceae</taxon>
        <taxon>Cellulomonas</taxon>
    </lineage>
</organism>
<dbReference type="RefSeq" id="WP_203758337.1">
    <property type="nucleotide sequence ID" value="NZ_BONK01000018.1"/>
</dbReference>
<dbReference type="EMBL" id="BONK01000018">
    <property type="protein sequence ID" value="GIG23332.1"/>
    <property type="molecule type" value="Genomic_DNA"/>
</dbReference>
<reference evidence="1" key="1">
    <citation type="submission" date="2021-01" db="EMBL/GenBank/DDBJ databases">
        <title>Whole genome shotgun sequence of Cellulomonas chitinilytica NBRC 110799.</title>
        <authorList>
            <person name="Komaki H."/>
            <person name="Tamura T."/>
        </authorList>
    </citation>
    <scope>NUCLEOTIDE SEQUENCE</scope>
    <source>
        <strain evidence="1">NBRC 110799</strain>
    </source>
</reference>
<keyword evidence="2" id="KW-1185">Reference proteome</keyword>
<comment type="caution">
    <text evidence="1">The sequence shown here is derived from an EMBL/GenBank/DDBJ whole genome shotgun (WGS) entry which is preliminary data.</text>
</comment>
<dbReference type="AlphaFoldDB" id="A0A919U4D3"/>
<proteinExistence type="predicted"/>
<evidence type="ECO:0000313" key="1">
    <source>
        <dbReference type="EMBL" id="GIG23332.1"/>
    </source>
</evidence>
<name>A0A919U4D3_9CELL</name>
<gene>
    <name evidence="1" type="ORF">Cch01nite_40560</name>
</gene>
<sequence length="143" mass="15267">MADSVAVGAWWDPATWDAARSAYVCDLDHEPGAPAGFVHWLAWVLEAHVARGPAGRADLGVRAAPRLGRAEGKNRKHELPPATLHAVDEAIVEDRAAGRLLSRSAWIHEAVVVAVTNAERRAGGQLAPVVGRLPNRPSKAIEL</sequence>
<accession>A0A919U4D3</accession>
<evidence type="ECO:0000313" key="2">
    <source>
        <dbReference type="Proteomes" id="UP000632740"/>
    </source>
</evidence>